<dbReference type="InterPro" id="IPR001444">
    <property type="entry name" value="Flag_bb_rod_N"/>
</dbReference>
<dbReference type="AlphaFoldDB" id="A0A506TZZ7"/>
<dbReference type="NCBIfam" id="NF004653">
    <property type="entry name" value="PRK06003.1"/>
    <property type="match status" value="1"/>
</dbReference>
<dbReference type="EMBL" id="VHLH01000025">
    <property type="protein sequence ID" value="TPW26886.1"/>
    <property type="molecule type" value="Genomic_DNA"/>
</dbReference>
<sequence>MQPIHLFNLAAKQAHWLSVRQDVVAGNVANTDTPGYEAREVEPFSQVLERANVSDRMAADDPRHFVDDTMRNDVAVAPDQANVAIKPSGNSVSLSHELMESTDIRRSFELNTSIVKSFHQMMMMAVKS</sequence>
<name>A0A506TZZ7_9HYPH</name>
<gene>
    <name evidence="3" type="primary">flgB</name>
    <name evidence="3" type="ORF">FJU11_13000</name>
</gene>
<keyword evidence="3" id="KW-0969">Cilium</keyword>
<dbReference type="GO" id="GO:0009425">
    <property type="term" value="C:bacterial-type flagellum basal body"/>
    <property type="evidence" value="ECO:0007669"/>
    <property type="project" value="UniProtKB-SubCell"/>
</dbReference>
<comment type="caution">
    <text evidence="3">The sequence shown here is derived from an EMBL/GenBank/DDBJ whole genome shotgun (WGS) entry which is preliminary data.</text>
</comment>
<keyword evidence="3" id="KW-0966">Cell projection</keyword>
<evidence type="ECO:0000256" key="1">
    <source>
        <dbReference type="ARBA" id="ARBA00004117"/>
    </source>
</evidence>
<dbReference type="Pfam" id="PF00460">
    <property type="entry name" value="Flg_bb_rod"/>
    <property type="match status" value="1"/>
</dbReference>
<organism evidence="3 4">
    <name type="scientific">Pararhizobium mangrovi</name>
    <dbReference type="NCBI Taxonomy" id="2590452"/>
    <lineage>
        <taxon>Bacteria</taxon>
        <taxon>Pseudomonadati</taxon>
        <taxon>Pseudomonadota</taxon>
        <taxon>Alphaproteobacteria</taxon>
        <taxon>Hyphomicrobiales</taxon>
        <taxon>Rhizobiaceae</taxon>
        <taxon>Rhizobium/Agrobacterium group</taxon>
        <taxon>Pararhizobium</taxon>
    </lineage>
</organism>
<dbReference type="RefSeq" id="WP_141167502.1">
    <property type="nucleotide sequence ID" value="NZ_VHLH01000025.1"/>
</dbReference>
<accession>A0A506TZZ7</accession>
<keyword evidence="4" id="KW-1185">Reference proteome</keyword>
<dbReference type="Proteomes" id="UP000320314">
    <property type="component" value="Unassembled WGS sequence"/>
</dbReference>
<reference evidence="3 4" key="1">
    <citation type="submission" date="2019-06" db="EMBL/GenBank/DDBJ databases">
        <authorList>
            <person name="Li M."/>
        </authorList>
    </citation>
    <scope>NUCLEOTIDE SEQUENCE [LARGE SCALE GENOMIC DNA]</scope>
    <source>
        <strain evidence="3 4">BGMRC6574</strain>
    </source>
</reference>
<keyword evidence="3" id="KW-0282">Flagellum</keyword>
<comment type="subcellular location">
    <subcellularLocation>
        <location evidence="1">Bacterial flagellum basal body</location>
    </subcellularLocation>
</comment>
<protein>
    <submittedName>
        <fullName evidence="3">Flagellar basal body rod protein FlgB</fullName>
    </submittedName>
</protein>
<evidence type="ECO:0000313" key="4">
    <source>
        <dbReference type="Proteomes" id="UP000320314"/>
    </source>
</evidence>
<evidence type="ECO:0000313" key="3">
    <source>
        <dbReference type="EMBL" id="TPW26886.1"/>
    </source>
</evidence>
<dbReference type="OrthoDB" id="9788334at2"/>
<evidence type="ECO:0000259" key="2">
    <source>
        <dbReference type="Pfam" id="PF00460"/>
    </source>
</evidence>
<feature type="domain" description="Flagellar basal body rod protein N-terminal" evidence="2">
    <location>
        <begin position="18"/>
        <end position="36"/>
    </location>
</feature>
<proteinExistence type="predicted"/>